<feature type="compositionally biased region" description="Polar residues" evidence="4">
    <location>
        <begin position="82"/>
        <end position="91"/>
    </location>
</feature>
<name>A0A1L7XJQ2_9HELO</name>
<evidence type="ECO:0000256" key="3">
    <source>
        <dbReference type="ARBA" id="ARBA00022801"/>
    </source>
</evidence>
<protein>
    <recommendedName>
        <fullName evidence="5">Ubiquitin-like protease family profile domain-containing protein</fullName>
    </recommendedName>
</protein>
<keyword evidence="3" id="KW-0378">Hydrolase</keyword>
<keyword evidence="7" id="KW-1185">Reference proteome</keyword>
<keyword evidence="2" id="KW-0645">Protease</keyword>
<feature type="region of interest" description="Disordered" evidence="4">
    <location>
        <begin position="79"/>
        <end position="162"/>
    </location>
</feature>
<dbReference type="STRING" id="576137.A0A1L7XJQ2"/>
<feature type="compositionally biased region" description="Basic and acidic residues" evidence="4">
    <location>
        <begin position="122"/>
        <end position="134"/>
    </location>
</feature>
<dbReference type="AlphaFoldDB" id="A0A1L7XJQ2"/>
<evidence type="ECO:0000256" key="1">
    <source>
        <dbReference type="ARBA" id="ARBA00005234"/>
    </source>
</evidence>
<evidence type="ECO:0000313" key="6">
    <source>
        <dbReference type="EMBL" id="CZR65243.1"/>
    </source>
</evidence>
<evidence type="ECO:0000313" key="7">
    <source>
        <dbReference type="Proteomes" id="UP000184330"/>
    </source>
</evidence>
<dbReference type="EMBL" id="FJOG01000030">
    <property type="protein sequence ID" value="CZR65243.1"/>
    <property type="molecule type" value="Genomic_DNA"/>
</dbReference>
<evidence type="ECO:0000256" key="2">
    <source>
        <dbReference type="ARBA" id="ARBA00022670"/>
    </source>
</evidence>
<feature type="domain" description="Ubiquitin-like protease family profile" evidence="5">
    <location>
        <begin position="537"/>
        <end position="703"/>
    </location>
</feature>
<dbReference type="GO" id="GO:0006508">
    <property type="term" value="P:proteolysis"/>
    <property type="evidence" value="ECO:0007669"/>
    <property type="project" value="UniProtKB-KW"/>
</dbReference>
<sequence length="755" mass="84951">MDGQQDLSSRSWQDETLQSGEVVDPICLFGQFVSAVHSEALNNIQPRSEFSTFVQDLCLKAPSVAQYLVQEILNHLKDDSQSEVQGSQELETSTNTKRSSKRRKPSDRSYRLPKSSRTQSDIPRDGAKNSHEASKVSSQVGDELVTRQSGHDDSSDSLMTDQPLSKFEEDILKIIAEEVHQEGVMPQEKVVPQEGVQVPSMGNESALHSQAMLPSSPPAETPALANMVAKAVHIIYEMSRRQEVPAEVHSRILTSIRPSLGGAPATAATAERPDSVWITSSSTTWSASMWINMLEAGHARSKEVTILNMIEWMGASEWYDAELEQAEKAPPSTKRGTPRKRLATVVLDKYLKEARDTTAIEGPEKLTSKGNEDRLSSLDSAGIQKRILDTRRKRLNNIFHRGRILRKLAQKTRLGILFDPDIWSYAKASKENIDKIAALFQADPQKIELLSILDEQVELLAKEGRPDLSRFFDSLESHSITPSEEVSSLRAEYGLEREPVPQGCLDTAIDRVVKEISHVLGKHPLDKDDSIIVNGAVELSYGMFDRLRSREWLNCWEIAAALEMTDRPVFVQLGLSVPLHKKDANGEVTPISNPLRRWRKKIDDCRREGKNDLERPQVYICPLNVNTNHFTLLEINEQTKMIYHYDSMASHGIIHRKTKSTSVRRVVEAEFKDLGFGYTEAPTPQQRDGWSCSLMVIRNAKWRMMGLPVGTWDDEVDPDRVIKEVVGDCQTFLEDDALQPSTLSKKRKKARGGWR</sequence>
<reference evidence="6 7" key="1">
    <citation type="submission" date="2016-03" db="EMBL/GenBank/DDBJ databases">
        <authorList>
            <person name="Ploux O."/>
        </authorList>
    </citation>
    <scope>NUCLEOTIDE SEQUENCE [LARGE SCALE GENOMIC DNA]</scope>
    <source>
        <strain evidence="6 7">UAMH 11012</strain>
    </source>
</reference>
<dbReference type="InterPro" id="IPR038765">
    <property type="entry name" value="Papain-like_cys_pep_sf"/>
</dbReference>
<evidence type="ECO:0000256" key="4">
    <source>
        <dbReference type="SAM" id="MobiDB-lite"/>
    </source>
</evidence>
<proteinExistence type="inferred from homology"/>
<gene>
    <name evidence="6" type="ORF">PAC_15143</name>
</gene>
<comment type="similarity">
    <text evidence="1">Belongs to the peptidase C48 family.</text>
</comment>
<dbReference type="Proteomes" id="UP000184330">
    <property type="component" value="Unassembled WGS sequence"/>
</dbReference>
<dbReference type="Pfam" id="PF02902">
    <property type="entry name" value="Peptidase_C48"/>
    <property type="match status" value="1"/>
</dbReference>
<dbReference type="GO" id="GO:0008234">
    <property type="term" value="F:cysteine-type peptidase activity"/>
    <property type="evidence" value="ECO:0007669"/>
    <property type="project" value="InterPro"/>
</dbReference>
<dbReference type="SUPFAM" id="SSF54001">
    <property type="entry name" value="Cysteine proteinases"/>
    <property type="match status" value="1"/>
</dbReference>
<evidence type="ECO:0000259" key="5">
    <source>
        <dbReference type="PROSITE" id="PS50600"/>
    </source>
</evidence>
<dbReference type="InterPro" id="IPR003653">
    <property type="entry name" value="Peptidase_C48_C"/>
</dbReference>
<organism evidence="6 7">
    <name type="scientific">Phialocephala subalpina</name>
    <dbReference type="NCBI Taxonomy" id="576137"/>
    <lineage>
        <taxon>Eukaryota</taxon>
        <taxon>Fungi</taxon>
        <taxon>Dikarya</taxon>
        <taxon>Ascomycota</taxon>
        <taxon>Pezizomycotina</taxon>
        <taxon>Leotiomycetes</taxon>
        <taxon>Helotiales</taxon>
        <taxon>Mollisiaceae</taxon>
        <taxon>Phialocephala</taxon>
        <taxon>Phialocephala fortinii species complex</taxon>
    </lineage>
</organism>
<dbReference type="Gene3D" id="3.40.395.10">
    <property type="entry name" value="Adenoviral Proteinase, Chain A"/>
    <property type="match status" value="1"/>
</dbReference>
<dbReference type="PROSITE" id="PS50600">
    <property type="entry name" value="ULP_PROTEASE"/>
    <property type="match status" value="1"/>
</dbReference>
<dbReference type="OrthoDB" id="5084510at2759"/>
<dbReference type="GO" id="GO:0019783">
    <property type="term" value="F:ubiquitin-like protein peptidase activity"/>
    <property type="evidence" value="ECO:0007669"/>
    <property type="project" value="UniProtKB-ARBA"/>
</dbReference>
<accession>A0A1L7XJQ2</accession>